<accession>A0A371E156</accession>
<protein>
    <submittedName>
        <fullName evidence="1">Uncharacterized protein</fullName>
    </submittedName>
</protein>
<feature type="non-terminal residue" evidence="1">
    <location>
        <position position="1"/>
    </location>
</feature>
<reference evidence="1" key="1">
    <citation type="submission" date="2018-05" db="EMBL/GenBank/DDBJ databases">
        <title>Draft genome of Mucuna pruriens seed.</title>
        <authorList>
            <person name="Nnadi N.E."/>
            <person name="Vos R."/>
            <person name="Hasami M.H."/>
            <person name="Devisetty U.K."/>
            <person name="Aguiy J.C."/>
        </authorList>
    </citation>
    <scope>NUCLEOTIDE SEQUENCE [LARGE SCALE GENOMIC DNA]</scope>
    <source>
        <strain evidence="1">JCA_2017</strain>
    </source>
</reference>
<dbReference type="Proteomes" id="UP000257109">
    <property type="component" value="Unassembled WGS sequence"/>
</dbReference>
<dbReference type="EMBL" id="QJKJ01017398">
    <property type="protein sequence ID" value="RDX58522.1"/>
    <property type="molecule type" value="Genomic_DNA"/>
</dbReference>
<keyword evidence="2" id="KW-1185">Reference proteome</keyword>
<comment type="caution">
    <text evidence="1">The sequence shown here is derived from an EMBL/GenBank/DDBJ whole genome shotgun (WGS) entry which is preliminary data.</text>
</comment>
<evidence type="ECO:0000313" key="1">
    <source>
        <dbReference type="EMBL" id="RDX58522.1"/>
    </source>
</evidence>
<evidence type="ECO:0000313" key="2">
    <source>
        <dbReference type="Proteomes" id="UP000257109"/>
    </source>
</evidence>
<organism evidence="1 2">
    <name type="scientific">Mucuna pruriens</name>
    <name type="common">Velvet bean</name>
    <name type="synonym">Dolichos pruriens</name>
    <dbReference type="NCBI Taxonomy" id="157652"/>
    <lineage>
        <taxon>Eukaryota</taxon>
        <taxon>Viridiplantae</taxon>
        <taxon>Streptophyta</taxon>
        <taxon>Embryophyta</taxon>
        <taxon>Tracheophyta</taxon>
        <taxon>Spermatophyta</taxon>
        <taxon>Magnoliopsida</taxon>
        <taxon>eudicotyledons</taxon>
        <taxon>Gunneridae</taxon>
        <taxon>Pentapetalae</taxon>
        <taxon>rosids</taxon>
        <taxon>fabids</taxon>
        <taxon>Fabales</taxon>
        <taxon>Fabaceae</taxon>
        <taxon>Papilionoideae</taxon>
        <taxon>50 kb inversion clade</taxon>
        <taxon>NPAAA clade</taxon>
        <taxon>indigoferoid/millettioid clade</taxon>
        <taxon>Phaseoleae</taxon>
        <taxon>Mucuna</taxon>
    </lineage>
</organism>
<proteinExistence type="predicted"/>
<gene>
    <name evidence="1" type="ORF">CR513_62157</name>
</gene>
<dbReference type="AlphaFoldDB" id="A0A371E156"/>
<sequence>MVAVKECYFCASMEHLLKNHRSNCWSWLCKAAMAFTVCLHHMGYFVREPNMHYKEAKNSSFEKGLKELVLNKDALELSNYAMHDKCEVDIYIY</sequence>
<name>A0A371E156_MUCPR</name>